<protein>
    <submittedName>
        <fullName evidence="4">Bifunctional UDP-sugar hydrolase/5'-nucleotidase</fullName>
    </submittedName>
</protein>
<dbReference type="GO" id="GO:0016787">
    <property type="term" value="F:hydrolase activity"/>
    <property type="evidence" value="ECO:0007669"/>
    <property type="project" value="UniProtKB-KW"/>
</dbReference>
<dbReference type="PROSITE" id="PS51782">
    <property type="entry name" value="LYSM"/>
    <property type="match status" value="1"/>
</dbReference>
<evidence type="ECO:0000256" key="1">
    <source>
        <dbReference type="ARBA" id="ARBA00022729"/>
    </source>
</evidence>
<dbReference type="InterPro" id="IPR036907">
    <property type="entry name" value="5'-Nucleotdase_C_sf"/>
</dbReference>
<dbReference type="SUPFAM" id="SSF56300">
    <property type="entry name" value="Metallo-dependent phosphatases"/>
    <property type="match status" value="1"/>
</dbReference>
<dbReference type="Pfam" id="PF01476">
    <property type="entry name" value="LysM"/>
    <property type="match status" value="1"/>
</dbReference>
<dbReference type="Gene3D" id="3.60.21.10">
    <property type="match status" value="1"/>
</dbReference>
<comment type="caution">
    <text evidence="4">The sequence shown here is derived from an EMBL/GenBank/DDBJ whole genome shotgun (WGS) entry which is preliminary data.</text>
</comment>
<evidence type="ECO:0000259" key="3">
    <source>
        <dbReference type="PROSITE" id="PS51782"/>
    </source>
</evidence>
<name>A0ABV1D4A7_9FIRM</name>
<evidence type="ECO:0000313" key="4">
    <source>
        <dbReference type="EMBL" id="MEQ2425245.1"/>
    </source>
</evidence>
<dbReference type="PANTHER" id="PTHR11575:SF24">
    <property type="entry name" value="5'-NUCLEOTIDASE"/>
    <property type="match status" value="1"/>
</dbReference>
<organism evidence="4 5">
    <name type="scientific">Enterocloster hominis</name>
    <name type="common">ex Hitch et al. 2024</name>
    <dbReference type="NCBI Taxonomy" id="1917870"/>
    <lineage>
        <taxon>Bacteria</taxon>
        <taxon>Bacillati</taxon>
        <taxon>Bacillota</taxon>
        <taxon>Clostridia</taxon>
        <taxon>Lachnospirales</taxon>
        <taxon>Lachnospiraceae</taxon>
        <taxon>Enterocloster</taxon>
    </lineage>
</organism>
<dbReference type="Pfam" id="PF02872">
    <property type="entry name" value="5_nucleotid_C"/>
    <property type="match status" value="1"/>
</dbReference>
<dbReference type="PRINTS" id="PR01607">
    <property type="entry name" value="APYRASEFAMLY"/>
</dbReference>
<keyword evidence="5" id="KW-1185">Reference proteome</keyword>
<dbReference type="Pfam" id="PF00149">
    <property type="entry name" value="Metallophos"/>
    <property type="match status" value="1"/>
</dbReference>
<dbReference type="CDD" id="cd00118">
    <property type="entry name" value="LysM"/>
    <property type="match status" value="1"/>
</dbReference>
<dbReference type="SUPFAM" id="SSF55816">
    <property type="entry name" value="5'-nucleotidase (syn. UDP-sugar hydrolase), C-terminal domain"/>
    <property type="match status" value="1"/>
</dbReference>
<dbReference type="Gene3D" id="3.90.780.10">
    <property type="entry name" value="5'-Nucleotidase, C-terminal domain"/>
    <property type="match status" value="1"/>
</dbReference>
<dbReference type="EMBL" id="JBBMFM010000028">
    <property type="protein sequence ID" value="MEQ2425245.1"/>
    <property type="molecule type" value="Genomic_DNA"/>
</dbReference>
<dbReference type="Proteomes" id="UP001454086">
    <property type="component" value="Unassembled WGS sequence"/>
</dbReference>
<feature type="domain" description="LysM" evidence="3">
    <location>
        <begin position="308"/>
        <end position="357"/>
    </location>
</feature>
<sequence>MKERMKQRLLSLLLAMAMVCSLTAGMPVTAFGADQDIVVLYTNDVHCGVDDNIGYAGLALYKKQMQQQTPYVTLVDAGDAIQGAPIGTLSEGGYLIDIMNYVGYDVAVPGNHEFDYGMARFLDLAGRLNCGYYACNFMDKVTGTTVFAPYKMMTYGDTKIAYVGVSTPESFTKSTPAYFQDSAGNYIYSFCEDESGQGLYNQIQASVDAARNEGAGYVILVGHLGETGVTDRWSSVNIIKNTTGIDVCIDGHSHETTPSMTVKSRDGRDVIITQTGTKLNNIGKLTIRTDGTIVSELVSEVPAMGTAREYVVQKNDSLSRIAKRELGSYDRWIDIYNNNLDKIRDANVLKPGMRLLIPGSSLINEDGRAMDYNTDRFIKGIQDQYNETLKVVLGTTPYLLTVNDPADGKRRIRSGETNLGDLTADAYRVQLGADIGLSNGGGIRTDIKPGNITYNDTLAVFPFGNMGCVIEATGQKIKDALEMASRDYPEECGGFLQVSGLTYTIDTSVKSSVRLDDKGNFISVDGPYRVKDIMVNGGPIDLNRTYTVASHNYMLKSGGDGMTMFSGCNVIKDDVMVDVDVLSSYIRSLGGAVTADYADPLGQGRIQIQ</sequence>
<dbReference type="InterPro" id="IPR029052">
    <property type="entry name" value="Metallo-depent_PP-like"/>
</dbReference>
<evidence type="ECO:0000313" key="5">
    <source>
        <dbReference type="Proteomes" id="UP001454086"/>
    </source>
</evidence>
<evidence type="ECO:0000256" key="2">
    <source>
        <dbReference type="RuleBase" id="RU362119"/>
    </source>
</evidence>
<keyword evidence="2 4" id="KW-0378">Hydrolase</keyword>
<reference evidence="4 5" key="1">
    <citation type="submission" date="2024-03" db="EMBL/GenBank/DDBJ databases">
        <title>Human intestinal bacterial collection.</title>
        <authorList>
            <person name="Pauvert C."/>
            <person name="Hitch T.C.A."/>
            <person name="Clavel T."/>
        </authorList>
    </citation>
    <scope>NUCLEOTIDE SEQUENCE [LARGE SCALE GENOMIC DNA]</scope>
    <source>
        <strain evidence="4 5">CLA-SR-H021</strain>
    </source>
</reference>
<dbReference type="Gene3D" id="3.10.350.10">
    <property type="entry name" value="LysM domain"/>
    <property type="match status" value="1"/>
</dbReference>
<feature type="chain" id="PRO_5044963053" evidence="2">
    <location>
        <begin position="25"/>
        <end position="609"/>
    </location>
</feature>
<comment type="similarity">
    <text evidence="2">Belongs to the 5'-nucleotidase family.</text>
</comment>
<accession>A0ABV1D4A7</accession>
<dbReference type="InterPro" id="IPR036779">
    <property type="entry name" value="LysM_dom_sf"/>
</dbReference>
<keyword evidence="2" id="KW-0547">Nucleotide-binding</keyword>
<keyword evidence="1 2" id="KW-0732">Signal</keyword>
<dbReference type="InterPro" id="IPR008334">
    <property type="entry name" value="5'-Nucleotdase_C"/>
</dbReference>
<dbReference type="PANTHER" id="PTHR11575">
    <property type="entry name" value="5'-NUCLEOTIDASE-RELATED"/>
    <property type="match status" value="1"/>
</dbReference>
<gene>
    <name evidence="4" type="ORF">WMQ36_09705</name>
</gene>
<dbReference type="RefSeq" id="WP_008723132.1">
    <property type="nucleotide sequence ID" value="NZ_JAJFEB010000001.1"/>
</dbReference>
<dbReference type="InterPro" id="IPR006179">
    <property type="entry name" value="5_nucleotidase/apyrase"/>
</dbReference>
<dbReference type="InterPro" id="IPR004843">
    <property type="entry name" value="Calcineurin-like_PHP"/>
</dbReference>
<proteinExistence type="inferred from homology"/>
<dbReference type="InterPro" id="IPR018392">
    <property type="entry name" value="LysM"/>
</dbReference>
<feature type="signal peptide" evidence="2">
    <location>
        <begin position="1"/>
        <end position="24"/>
    </location>
</feature>